<sequence length="59" mass="6361">MLPARALMRAVRAAFFRHPVLALCQSAAPEPIGAVNMPPDQTPAERAGRWFAGVAPFMV</sequence>
<dbReference type="EMBL" id="CYGX02000009">
    <property type="protein sequence ID" value="SIT36676.1"/>
    <property type="molecule type" value="Genomic_DNA"/>
</dbReference>
<proteinExistence type="predicted"/>
<organism evidence="2 3">
    <name type="scientific">Paraburkholderia ribeironis</name>
    <dbReference type="NCBI Taxonomy" id="1247936"/>
    <lineage>
        <taxon>Bacteria</taxon>
        <taxon>Pseudomonadati</taxon>
        <taxon>Pseudomonadota</taxon>
        <taxon>Betaproteobacteria</taxon>
        <taxon>Burkholderiales</taxon>
        <taxon>Burkholderiaceae</taxon>
        <taxon>Paraburkholderia</taxon>
    </lineage>
</organism>
<dbReference type="AlphaFoldDB" id="A0A1N7RNJ6"/>
<feature type="chain" id="PRO_5012139563" evidence="1">
    <location>
        <begin position="23"/>
        <end position="59"/>
    </location>
</feature>
<gene>
    <name evidence="2" type="ORF">BN2475_90155</name>
</gene>
<evidence type="ECO:0000313" key="3">
    <source>
        <dbReference type="Proteomes" id="UP000187012"/>
    </source>
</evidence>
<name>A0A1N7RNJ6_9BURK</name>
<protein>
    <submittedName>
        <fullName evidence="2">Uncharacterized protein</fullName>
    </submittedName>
</protein>
<evidence type="ECO:0000313" key="2">
    <source>
        <dbReference type="EMBL" id="SIT36676.1"/>
    </source>
</evidence>
<keyword evidence="3" id="KW-1185">Reference proteome</keyword>
<dbReference type="Proteomes" id="UP000187012">
    <property type="component" value="Unassembled WGS sequence"/>
</dbReference>
<keyword evidence="1" id="KW-0732">Signal</keyword>
<accession>A0A1N7RNJ6</accession>
<reference evidence="2 3" key="1">
    <citation type="submission" date="2016-12" db="EMBL/GenBank/DDBJ databases">
        <authorList>
            <person name="Song W.-J."/>
            <person name="Kurnit D.M."/>
        </authorList>
    </citation>
    <scope>NUCLEOTIDE SEQUENCE [LARGE SCALE GENOMIC DNA]</scope>
    <source>
        <strain evidence="2 3">STM7296</strain>
    </source>
</reference>
<evidence type="ECO:0000256" key="1">
    <source>
        <dbReference type="SAM" id="SignalP"/>
    </source>
</evidence>
<feature type="signal peptide" evidence="1">
    <location>
        <begin position="1"/>
        <end position="22"/>
    </location>
</feature>